<name>A0ABP4H030_9ACTN</name>
<proteinExistence type="predicted"/>
<accession>A0ABP4H030</accession>
<evidence type="ECO:0000259" key="1">
    <source>
        <dbReference type="PROSITE" id="PS50878"/>
    </source>
</evidence>
<keyword evidence="3" id="KW-1185">Reference proteome</keyword>
<evidence type="ECO:0000313" key="2">
    <source>
        <dbReference type="EMBL" id="GAA1240566.1"/>
    </source>
</evidence>
<organism evidence="2 3">
    <name type="scientific">Kitasatospora nipponensis</name>
    <dbReference type="NCBI Taxonomy" id="258049"/>
    <lineage>
        <taxon>Bacteria</taxon>
        <taxon>Bacillati</taxon>
        <taxon>Actinomycetota</taxon>
        <taxon>Actinomycetes</taxon>
        <taxon>Kitasatosporales</taxon>
        <taxon>Streptomycetaceae</taxon>
        <taxon>Kitasatospora</taxon>
    </lineage>
</organism>
<dbReference type="PROSITE" id="PS50878">
    <property type="entry name" value="RT_POL"/>
    <property type="match status" value="1"/>
</dbReference>
<gene>
    <name evidence="2" type="ORF">GCM10009665_34290</name>
</gene>
<reference evidence="3" key="1">
    <citation type="journal article" date="2019" name="Int. J. Syst. Evol. Microbiol.">
        <title>The Global Catalogue of Microorganisms (GCM) 10K type strain sequencing project: providing services to taxonomists for standard genome sequencing and annotation.</title>
        <authorList>
            <consortium name="The Broad Institute Genomics Platform"/>
            <consortium name="The Broad Institute Genome Sequencing Center for Infectious Disease"/>
            <person name="Wu L."/>
            <person name="Ma J."/>
        </authorList>
    </citation>
    <scope>NUCLEOTIDE SEQUENCE [LARGE SCALE GENOMIC DNA]</scope>
    <source>
        <strain evidence="3">JCM 13004</strain>
    </source>
</reference>
<dbReference type="InterPro" id="IPR000477">
    <property type="entry name" value="RT_dom"/>
</dbReference>
<protein>
    <recommendedName>
        <fullName evidence="1">Reverse transcriptase domain-containing protein</fullName>
    </recommendedName>
</protein>
<dbReference type="Proteomes" id="UP001500037">
    <property type="component" value="Unassembled WGS sequence"/>
</dbReference>
<dbReference type="Pfam" id="PF00078">
    <property type="entry name" value="RVT_1"/>
    <property type="match status" value="1"/>
</dbReference>
<evidence type="ECO:0000313" key="3">
    <source>
        <dbReference type="Proteomes" id="UP001500037"/>
    </source>
</evidence>
<dbReference type="SUPFAM" id="SSF56672">
    <property type="entry name" value="DNA/RNA polymerases"/>
    <property type="match status" value="1"/>
</dbReference>
<dbReference type="PANTHER" id="PTHR34047:SF8">
    <property type="entry name" value="PROTEIN YKFC"/>
    <property type="match status" value="1"/>
</dbReference>
<sequence length="255" mass="29079">MAHTWSGTSWFIEGDIADCFGSLDHQVLLSILGEKIHDQRFLRLVRNMLTAGYLEDWKWGATLSGAPQGGVASPILSNIYLHKLDEFVEKALIPEYTRGECRARNPAYLELQNLLAKARRRGDRAQARTLRQRVTGLPSADPNDPSYRRLRYIRYADDHLLGFTGPKVEAEQIKHRLAEFLRDELKLELSQEKTLVTHARTGSARFLGYEITTQHNDTKKTGRYRRVNGRIALRVPRGVIKAKCEPYLARGQPAK</sequence>
<dbReference type="InterPro" id="IPR051083">
    <property type="entry name" value="GrpII_Intron_Splice-Mob/Def"/>
</dbReference>
<dbReference type="InterPro" id="IPR043502">
    <property type="entry name" value="DNA/RNA_pol_sf"/>
</dbReference>
<comment type="caution">
    <text evidence="2">The sequence shown here is derived from an EMBL/GenBank/DDBJ whole genome shotgun (WGS) entry which is preliminary data.</text>
</comment>
<dbReference type="PANTHER" id="PTHR34047">
    <property type="entry name" value="NUCLEAR INTRON MATURASE 1, MITOCHONDRIAL-RELATED"/>
    <property type="match status" value="1"/>
</dbReference>
<dbReference type="CDD" id="cd01651">
    <property type="entry name" value="RT_G2_intron"/>
    <property type="match status" value="1"/>
</dbReference>
<feature type="domain" description="Reverse transcriptase" evidence="1">
    <location>
        <begin position="1"/>
        <end position="211"/>
    </location>
</feature>
<dbReference type="EMBL" id="BAAALF010000053">
    <property type="protein sequence ID" value="GAA1240566.1"/>
    <property type="molecule type" value="Genomic_DNA"/>
</dbReference>